<dbReference type="GO" id="GO:0006364">
    <property type="term" value="P:rRNA processing"/>
    <property type="evidence" value="ECO:0007669"/>
    <property type="project" value="UniProtKB-UniRule"/>
</dbReference>
<evidence type="ECO:0000256" key="1">
    <source>
        <dbReference type="ARBA" id="ARBA00010875"/>
    </source>
</evidence>
<keyword evidence="4 7" id="KW-0255">Endonuclease</keyword>
<dbReference type="PANTHER" id="PTHR46986">
    <property type="entry name" value="ENDORIBONUCLEASE YBEY, CHLOROPLASTIC"/>
    <property type="match status" value="1"/>
</dbReference>
<evidence type="ECO:0000256" key="2">
    <source>
        <dbReference type="ARBA" id="ARBA00022722"/>
    </source>
</evidence>
<evidence type="ECO:0000256" key="4">
    <source>
        <dbReference type="ARBA" id="ARBA00022759"/>
    </source>
</evidence>
<dbReference type="AlphaFoldDB" id="A0A5B7TZU9"/>
<keyword evidence="3 7" id="KW-0479">Metal-binding</keyword>
<dbReference type="InterPro" id="IPR023091">
    <property type="entry name" value="MetalPrtase_cat_dom_sf_prd"/>
</dbReference>
<dbReference type="RefSeq" id="WP_138952301.1">
    <property type="nucleotide sequence ID" value="NZ_CP040749.1"/>
</dbReference>
<keyword evidence="9" id="KW-1185">Reference proteome</keyword>
<dbReference type="GO" id="GO:0004222">
    <property type="term" value="F:metalloendopeptidase activity"/>
    <property type="evidence" value="ECO:0007669"/>
    <property type="project" value="InterPro"/>
</dbReference>
<accession>A0A5B7TZU9</accession>
<keyword evidence="5 7" id="KW-0378">Hydrolase</keyword>
<dbReference type="GO" id="GO:0005737">
    <property type="term" value="C:cytoplasm"/>
    <property type="evidence" value="ECO:0007669"/>
    <property type="project" value="UniProtKB-SubCell"/>
</dbReference>
<reference evidence="8 9" key="1">
    <citation type="submission" date="2019-05" db="EMBL/GenBank/DDBJ databases">
        <title>Algicella ahnfeltiae gen. nov., sp. nov., a novel marine bacterium of the family Flavobacteriaceae isolated from a red alga.</title>
        <authorList>
            <person name="Nedashkovskaya O.I."/>
            <person name="Kukhlevskiy A.D."/>
            <person name="Kim S.-G."/>
            <person name="Zhukova N.V."/>
            <person name="Mikhailov V.V."/>
        </authorList>
    </citation>
    <scope>NUCLEOTIDE SEQUENCE [LARGE SCALE GENOMIC DNA]</scope>
    <source>
        <strain evidence="8 9">10Alg115</strain>
    </source>
</reference>
<comment type="similarity">
    <text evidence="1 7">Belongs to the endoribonuclease YbeY family.</text>
</comment>
<dbReference type="GO" id="GO:0004521">
    <property type="term" value="F:RNA endonuclease activity"/>
    <property type="evidence" value="ECO:0007669"/>
    <property type="project" value="UniProtKB-UniRule"/>
</dbReference>
<dbReference type="HAMAP" id="MF_00009">
    <property type="entry name" value="Endoribonucl_YbeY"/>
    <property type="match status" value="1"/>
</dbReference>
<dbReference type="Pfam" id="PF02130">
    <property type="entry name" value="YbeY"/>
    <property type="match status" value="1"/>
</dbReference>
<keyword evidence="6 7" id="KW-0862">Zinc</keyword>
<name>A0A5B7TZU9_9FLAO</name>
<gene>
    <name evidence="7 8" type="primary">ybeY</name>
    <name evidence="8" type="ORF">FF125_21700</name>
</gene>
<evidence type="ECO:0000256" key="3">
    <source>
        <dbReference type="ARBA" id="ARBA00022723"/>
    </source>
</evidence>
<keyword evidence="7" id="KW-0698">rRNA processing</keyword>
<dbReference type="EMBL" id="CP040749">
    <property type="protein sequence ID" value="QCX40934.1"/>
    <property type="molecule type" value="Genomic_DNA"/>
</dbReference>
<evidence type="ECO:0000256" key="5">
    <source>
        <dbReference type="ARBA" id="ARBA00022801"/>
    </source>
</evidence>
<keyword evidence="7" id="KW-0963">Cytoplasm</keyword>
<feature type="binding site" evidence="7">
    <location>
        <position position="109"/>
    </location>
    <ligand>
        <name>Zn(2+)</name>
        <dbReference type="ChEBI" id="CHEBI:29105"/>
        <note>catalytic</note>
    </ligand>
</feature>
<dbReference type="OrthoDB" id="9811984at2"/>
<dbReference type="Proteomes" id="UP000306229">
    <property type="component" value="Chromosome"/>
</dbReference>
<evidence type="ECO:0000256" key="7">
    <source>
        <dbReference type="HAMAP-Rule" id="MF_00009"/>
    </source>
</evidence>
<dbReference type="Gene3D" id="3.40.390.30">
    <property type="entry name" value="Metalloproteases ('zincins'), catalytic domain"/>
    <property type="match status" value="1"/>
</dbReference>
<evidence type="ECO:0000256" key="6">
    <source>
        <dbReference type="ARBA" id="ARBA00022833"/>
    </source>
</evidence>
<dbReference type="KEGG" id="fbe:FF125_21700"/>
<feature type="binding site" evidence="7">
    <location>
        <position position="105"/>
    </location>
    <ligand>
        <name>Zn(2+)</name>
        <dbReference type="ChEBI" id="CHEBI:29105"/>
        <note>catalytic</note>
    </ligand>
</feature>
<dbReference type="SUPFAM" id="SSF55486">
    <property type="entry name" value="Metalloproteases ('zincins'), catalytic domain"/>
    <property type="match status" value="1"/>
</dbReference>
<proteinExistence type="inferred from homology"/>
<comment type="function">
    <text evidence="7">Single strand-specific metallo-endoribonuclease involved in late-stage 70S ribosome quality control and in maturation of the 3' terminus of the 16S rRNA.</text>
</comment>
<dbReference type="GO" id="GO:0008270">
    <property type="term" value="F:zinc ion binding"/>
    <property type="evidence" value="ECO:0007669"/>
    <property type="project" value="UniProtKB-UniRule"/>
</dbReference>
<dbReference type="InterPro" id="IPR002036">
    <property type="entry name" value="YbeY"/>
</dbReference>
<keyword evidence="7" id="KW-0690">Ribosome biogenesis</keyword>
<keyword evidence="2 7" id="KW-0540">Nuclease</keyword>
<dbReference type="NCBIfam" id="TIGR00043">
    <property type="entry name" value="rRNA maturation RNase YbeY"/>
    <property type="match status" value="1"/>
</dbReference>
<dbReference type="PANTHER" id="PTHR46986:SF1">
    <property type="entry name" value="ENDORIBONUCLEASE YBEY, CHLOROPLASTIC"/>
    <property type="match status" value="1"/>
</dbReference>
<dbReference type="EC" id="3.1.-.-" evidence="7"/>
<comment type="subcellular location">
    <subcellularLocation>
        <location evidence="7">Cytoplasm</location>
    </subcellularLocation>
</comment>
<evidence type="ECO:0000313" key="9">
    <source>
        <dbReference type="Proteomes" id="UP000306229"/>
    </source>
</evidence>
<comment type="cofactor">
    <cofactor evidence="7">
        <name>Zn(2+)</name>
        <dbReference type="ChEBI" id="CHEBI:29105"/>
    </cofactor>
    <text evidence="7">Binds 1 zinc ion.</text>
</comment>
<organism evidence="8 9">
    <name type="scientific">Aureibaculum algae</name>
    <dbReference type="NCBI Taxonomy" id="2584122"/>
    <lineage>
        <taxon>Bacteria</taxon>
        <taxon>Pseudomonadati</taxon>
        <taxon>Bacteroidota</taxon>
        <taxon>Flavobacteriia</taxon>
        <taxon>Flavobacteriales</taxon>
        <taxon>Flavobacteriaceae</taxon>
        <taxon>Aureibaculum</taxon>
    </lineage>
</organism>
<protein>
    <recommendedName>
        <fullName evidence="7">Endoribonuclease YbeY</fullName>
        <ecNumber evidence="7">3.1.-.-</ecNumber>
    </recommendedName>
</protein>
<feature type="binding site" evidence="7">
    <location>
        <position position="115"/>
    </location>
    <ligand>
        <name>Zn(2+)</name>
        <dbReference type="ChEBI" id="CHEBI:29105"/>
        <note>catalytic</note>
    </ligand>
</feature>
<evidence type="ECO:0000313" key="8">
    <source>
        <dbReference type="EMBL" id="QCX40934.1"/>
    </source>
</evidence>
<sequence>MIEFNYQKEFEFNNSNDISNWLSEAIREESYKEDAINYIFCDDEYLLELNVKHLEHNTLTDIITFDYNLGKLISSDIFISIDRVLENSVKYAVKFDDELNRVMIHGILHLCGYKDKTKEEKLLMREKEDYYLSLRTFK</sequence>